<gene>
    <name evidence="2" type="ORF">H8S64_07330</name>
</gene>
<dbReference type="InterPro" id="IPR033985">
    <property type="entry name" value="SusD-like_N"/>
</dbReference>
<reference evidence="2 3" key="1">
    <citation type="submission" date="2020-08" db="EMBL/GenBank/DDBJ databases">
        <title>Genome public.</title>
        <authorList>
            <person name="Liu C."/>
            <person name="Sun Q."/>
        </authorList>
    </citation>
    <scope>NUCLEOTIDE SEQUENCE [LARGE SCALE GENOMIC DNA]</scope>
    <source>
        <strain evidence="2 3">NSJ-56</strain>
    </source>
</reference>
<accession>A0ABR7CYZ8</accession>
<proteinExistence type="predicted"/>
<dbReference type="Pfam" id="PF14322">
    <property type="entry name" value="SusD-like_3"/>
    <property type="match status" value="1"/>
</dbReference>
<dbReference type="PROSITE" id="PS51257">
    <property type="entry name" value="PROKAR_LIPOPROTEIN"/>
    <property type="match status" value="1"/>
</dbReference>
<comment type="caution">
    <text evidence="2">The sequence shown here is derived from an EMBL/GenBank/DDBJ whole genome shotgun (WGS) entry which is preliminary data.</text>
</comment>
<dbReference type="InterPro" id="IPR011990">
    <property type="entry name" value="TPR-like_helical_dom_sf"/>
</dbReference>
<dbReference type="EMBL" id="JACOOH010000003">
    <property type="protein sequence ID" value="MBC5620904.1"/>
    <property type="molecule type" value="Genomic_DNA"/>
</dbReference>
<evidence type="ECO:0000259" key="1">
    <source>
        <dbReference type="Pfam" id="PF14322"/>
    </source>
</evidence>
<dbReference type="Gene3D" id="1.25.40.390">
    <property type="match status" value="2"/>
</dbReference>
<name>A0ABR7CYZ8_9BACT</name>
<keyword evidence="3" id="KW-1185">Reference proteome</keyword>
<organism evidence="2 3">
    <name type="scientific">Butyricimonas hominis</name>
    <dbReference type="NCBI Taxonomy" id="2763032"/>
    <lineage>
        <taxon>Bacteria</taxon>
        <taxon>Pseudomonadati</taxon>
        <taxon>Bacteroidota</taxon>
        <taxon>Bacteroidia</taxon>
        <taxon>Bacteroidales</taxon>
        <taxon>Odoribacteraceae</taxon>
        <taxon>Butyricimonas</taxon>
    </lineage>
</organism>
<protein>
    <submittedName>
        <fullName evidence="2">RagB/SusD family nutrient uptake outer membrane protein</fullName>
    </submittedName>
</protein>
<sequence length="492" mass="55966">MKRIIYILGLLAVTLSACENWFDVQPKEELSSDILYSTGNGYRMQLNGIYMTLSKADLYGQELSWGFLDAVGQYYSKSKMPQKYQDANDLLYGTSGVKSTIETIWNNMYHAIADANNLIEHVVKEDSSRFELGDRERKLIHGEALGLRAFMHLDLLRLFAPAPAANESGKWIPYVTSSESVTNTPLTVKETMERILADLDEARRLVAVSDSMELNGDRDNWNFQARGSGLPKFFQARRVRMNMHAVMAIQARAYMYNGQKKEAHDLAKEILGEEPDEWGGPAWNSLYRFTDEWDLMGDIYNRDVKMYSDVVMGFANSKCADLYEPYLTLDRNLAIRNVNSLFQDKEMTNDFRYVYLITDIEGGAEVSIKNIRGKLNSGGSQVAAFLLPIIRHTELSYMMGEYLCETPGGLDKAIEILRMVQQARGEYREIPITNSAEYMNALLNEARREFIGEGQCFYMYKRLGLPLNDGVGNIDYGTKVYLPIPDSETVIL</sequence>
<dbReference type="SUPFAM" id="SSF48452">
    <property type="entry name" value="TPR-like"/>
    <property type="match status" value="1"/>
</dbReference>
<evidence type="ECO:0000313" key="2">
    <source>
        <dbReference type="EMBL" id="MBC5620904.1"/>
    </source>
</evidence>
<evidence type="ECO:0000313" key="3">
    <source>
        <dbReference type="Proteomes" id="UP000646484"/>
    </source>
</evidence>
<dbReference type="RefSeq" id="WP_186975565.1">
    <property type="nucleotide sequence ID" value="NZ_JACOOH010000003.1"/>
</dbReference>
<feature type="domain" description="SusD-like N-terminal" evidence="1">
    <location>
        <begin position="73"/>
        <end position="207"/>
    </location>
</feature>
<dbReference type="Proteomes" id="UP000646484">
    <property type="component" value="Unassembled WGS sequence"/>
</dbReference>